<dbReference type="EMBL" id="QKWP01001176">
    <property type="protein sequence ID" value="RIB11068.1"/>
    <property type="molecule type" value="Genomic_DNA"/>
</dbReference>
<organism evidence="4 5">
    <name type="scientific">Gigaspora rosea</name>
    <dbReference type="NCBI Taxonomy" id="44941"/>
    <lineage>
        <taxon>Eukaryota</taxon>
        <taxon>Fungi</taxon>
        <taxon>Fungi incertae sedis</taxon>
        <taxon>Mucoromycota</taxon>
        <taxon>Glomeromycotina</taxon>
        <taxon>Glomeromycetes</taxon>
        <taxon>Diversisporales</taxon>
        <taxon>Gigasporaceae</taxon>
        <taxon>Gigaspora</taxon>
    </lineage>
</organism>
<feature type="domain" description="ATP adenylyltransferase C-terminal" evidence="2">
    <location>
        <begin position="187"/>
        <end position="304"/>
    </location>
</feature>
<dbReference type="PANTHER" id="PTHR38420:SF1">
    <property type="entry name" value="PUTATIVE (AFU_ORTHOLOGUE AFUA_5G14690)-RELATED"/>
    <property type="match status" value="1"/>
</dbReference>
<keyword evidence="5" id="KW-1185">Reference proteome</keyword>
<dbReference type="Proteomes" id="UP000266673">
    <property type="component" value="Unassembled WGS sequence"/>
</dbReference>
<evidence type="ECO:0000256" key="1">
    <source>
        <dbReference type="PIRSR" id="PIRSR000846-1"/>
    </source>
</evidence>
<dbReference type="OrthoDB" id="10267950at2759"/>
<evidence type="ECO:0000313" key="4">
    <source>
        <dbReference type="EMBL" id="RIB11068.1"/>
    </source>
</evidence>
<dbReference type="InterPro" id="IPR043171">
    <property type="entry name" value="Ap4A_phos1/2-like"/>
</dbReference>
<reference evidence="4 5" key="1">
    <citation type="submission" date="2018-06" db="EMBL/GenBank/DDBJ databases">
        <title>Comparative genomics reveals the genomic features of Rhizophagus irregularis, R. cerebriforme, R. diaphanum and Gigaspora rosea, and their symbiotic lifestyle signature.</title>
        <authorList>
            <person name="Morin E."/>
            <person name="San Clemente H."/>
            <person name="Chen E.C.H."/>
            <person name="De La Providencia I."/>
            <person name="Hainaut M."/>
            <person name="Kuo A."/>
            <person name="Kohler A."/>
            <person name="Murat C."/>
            <person name="Tang N."/>
            <person name="Roy S."/>
            <person name="Loubradou J."/>
            <person name="Henrissat B."/>
            <person name="Grigoriev I.V."/>
            <person name="Corradi N."/>
            <person name="Roux C."/>
            <person name="Martin F.M."/>
        </authorList>
    </citation>
    <scope>NUCLEOTIDE SEQUENCE [LARGE SCALE GENOMIC DNA]</scope>
    <source>
        <strain evidence="4 5">DAOM 194757</strain>
    </source>
</reference>
<dbReference type="GO" id="GO:0003877">
    <property type="term" value="F:ATP:ADP adenylyltransferase activity"/>
    <property type="evidence" value="ECO:0007669"/>
    <property type="project" value="InterPro"/>
</dbReference>
<dbReference type="Gene3D" id="3.30.428.70">
    <property type="match status" value="1"/>
</dbReference>
<dbReference type="GO" id="GO:0009117">
    <property type="term" value="P:nucleotide metabolic process"/>
    <property type="evidence" value="ECO:0007669"/>
    <property type="project" value="InterPro"/>
</dbReference>
<dbReference type="SUPFAM" id="SSF54197">
    <property type="entry name" value="HIT-like"/>
    <property type="match status" value="1"/>
</dbReference>
<dbReference type="Pfam" id="PF19327">
    <property type="entry name" value="Ap4A_phos_N"/>
    <property type="match status" value="1"/>
</dbReference>
<feature type="active site" description="Nucleophile" evidence="1">
    <location>
        <position position="151"/>
    </location>
</feature>
<dbReference type="GO" id="GO:0005524">
    <property type="term" value="F:ATP binding"/>
    <property type="evidence" value="ECO:0007669"/>
    <property type="project" value="InterPro"/>
</dbReference>
<dbReference type="InterPro" id="IPR045759">
    <property type="entry name" value="Ap4A_phos1/2_N"/>
</dbReference>
<protein>
    <submittedName>
        <fullName evidence="4">HIT-like domain-containing protein</fullName>
    </submittedName>
</protein>
<dbReference type="InterPro" id="IPR009163">
    <property type="entry name" value="Ap4A_phos1/2"/>
</dbReference>
<dbReference type="AlphaFoldDB" id="A0A397UP79"/>
<dbReference type="PANTHER" id="PTHR38420">
    <property type="entry name" value="AP-4-A PHOSPHORYLASE II"/>
    <property type="match status" value="1"/>
</dbReference>
<evidence type="ECO:0000259" key="3">
    <source>
        <dbReference type="Pfam" id="PF19327"/>
    </source>
</evidence>
<dbReference type="Pfam" id="PF09830">
    <property type="entry name" value="ATP_transf"/>
    <property type="match status" value="1"/>
</dbReference>
<dbReference type="STRING" id="44941.A0A397UP79"/>
<dbReference type="PIRSF" id="PIRSF000846">
    <property type="entry name" value="ATP_adenylyltr"/>
    <property type="match status" value="1"/>
</dbReference>
<name>A0A397UP79_9GLOM</name>
<sequence>MQTVLEDRIAERWDRAFQRGELLYIETEVAHIKEKEIEFQIRVAPSLAKKPTGNLGVKDEEQQKSKANPFLPYSQELFVQEHGKYNVLLNKFCVVPHHLVIATKEFEKQTDPLNPEDLECIWFCIMQIKSRPVLAFFNCGELSGGSQPHKHMQIIPLPSDVRFTPPINSCIYGSQEFKKPGEIFDIPELPYVHYISLLDPQRLSLGHGRHEEVSHYLNDVFHSLLDAMIESLHKQSSLISLNSLSYNVVMTSTWLMIVPRSKEKYENMSVNSLGYAGMLLTRSKEELELVKDAGVLNILESLAFSKQNVIMDESN</sequence>
<dbReference type="InterPro" id="IPR019200">
    <property type="entry name" value="ATP_adenylylTrfase_C"/>
</dbReference>
<accession>A0A397UP79</accession>
<dbReference type="InterPro" id="IPR036265">
    <property type="entry name" value="HIT-like_sf"/>
</dbReference>
<gene>
    <name evidence="4" type="ORF">C2G38_2042978</name>
</gene>
<proteinExistence type="predicted"/>
<comment type="caution">
    <text evidence="4">The sequence shown here is derived from an EMBL/GenBank/DDBJ whole genome shotgun (WGS) entry which is preliminary data.</text>
</comment>
<evidence type="ECO:0000313" key="5">
    <source>
        <dbReference type="Proteomes" id="UP000266673"/>
    </source>
</evidence>
<feature type="domain" description="Ap4A phosphorylase 1/2 N-terminal" evidence="3">
    <location>
        <begin position="4"/>
        <end position="167"/>
    </location>
</feature>
<evidence type="ECO:0000259" key="2">
    <source>
        <dbReference type="Pfam" id="PF09830"/>
    </source>
</evidence>